<protein>
    <submittedName>
        <fullName evidence="8">NAD(P)H-quinone oxidoreductase subunit A, chloroplastic</fullName>
    </submittedName>
</protein>
<dbReference type="PANTHER" id="PTHR45564:SF1">
    <property type="entry name" value="NAD(P)H-QUINONE OXIDOREDUCTASE SUBUNIT 2"/>
    <property type="match status" value="1"/>
</dbReference>
<dbReference type="Proteomes" id="UP001289374">
    <property type="component" value="Unassembled WGS sequence"/>
</dbReference>
<evidence type="ECO:0000313" key="8">
    <source>
        <dbReference type="EMBL" id="KAK4381461.1"/>
    </source>
</evidence>
<keyword evidence="9" id="KW-1185">Reference proteome</keyword>
<name>A0AAE1VXV2_9LAMI</name>
<comment type="catalytic activity">
    <reaction evidence="5">
        <text>a plastoquinone + NADPH + (n+1) H(+)(in) = a plastoquinol + NADP(+) + n H(+)(out)</text>
        <dbReference type="Rhea" id="RHEA:42612"/>
        <dbReference type="Rhea" id="RHEA-COMP:9561"/>
        <dbReference type="Rhea" id="RHEA-COMP:9562"/>
        <dbReference type="ChEBI" id="CHEBI:15378"/>
        <dbReference type="ChEBI" id="CHEBI:17757"/>
        <dbReference type="ChEBI" id="CHEBI:57783"/>
        <dbReference type="ChEBI" id="CHEBI:58349"/>
        <dbReference type="ChEBI" id="CHEBI:62192"/>
    </reaction>
</comment>
<evidence type="ECO:0000256" key="3">
    <source>
        <dbReference type="ARBA" id="ARBA00022967"/>
    </source>
</evidence>
<dbReference type="GO" id="GO:0009535">
    <property type="term" value="C:chloroplast thylakoid membrane"/>
    <property type="evidence" value="ECO:0007669"/>
    <property type="project" value="UniProtKB-SubCell"/>
</dbReference>
<dbReference type="InterPro" id="IPR001750">
    <property type="entry name" value="ND/Mrp_TM"/>
</dbReference>
<comment type="catalytic activity">
    <reaction evidence="6">
        <text>a plastoquinone + NADH + (n+1) H(+)(in) = a plastoquinol + NAD(+) + n H(+)(out)</text>
        <dbReference type="Rhea" id="RHEA:42608"/>
        <dbReference type="Rhea" id="RHEA-COMP:9561"/>
        <dbReference type="Rhea" id="RHEA-COMP:9562"/>
        <dbReference type="ChEBI" id="CHEBI:15378"/>
        <dbReference type="ChEBI" id="CHEBI:17757"/>
        <dbReference type="ChEBI" id="CHEBI:57540"/>
        <dbReference type="ChEBI" id="CHEBI:57945"/>
        <dbReference type="ChEBI" id="CHEBI:62192"/>
    </reaction>
</comment>
<reference evidence="8" key="2">
    <citation type="journal article" date="2024" name="Plant">
        <title>Genomic evolution and insights into agronomic trait innovations of Sesamum species.</title>
        <authorList>
            <person name="Miao H."/>
            <person name="Wang L."/>
            <person name="Qu L."/>
            <person name="Liu H."/>
            <person name="Sun Y."/>
            <person name="Le M."/>
            <person name="Wang Q."/>
            <person name="Wei S."/>
            <person name="Zheng Y."/>
            <person name="Lin W."/>
            <person name="Duan Y."/>
            <person name="Cao H."/>
            <person name="Xiong S."/>
            <person name="Wang X."/>
            <person name="Wei L."/>
            <person name="Li C."/>
            <person name="Ma Q."/>
            <person name="Ju M."/>
            <person name="Zhao R."/>
            <person name="Li G."/>
            <person name="Mu C."/>
            <person name="Tian Q."/>
            <person name="Mei H."/>
            <person name="Zhang T."/>
            <person name="Gao T."/>
            <person name="Zhang H."/>
        </authorList>
    </citation>
    <scope>NUCLEOTIDE SEQUENCE</scope>
    <source>
        <strain evidence="8">K16</strain>
    </source>
</reference>
<evidence type="ECO:0000313" key="9">
    <source>
        <dbReference type="Proteomes" id="UP001289374"/>
    </source>
</evidence>
<evidence type="ECO:0000256" key="6">
    <source>
        <dbReference type="ARBA" id="ARBA00048026"/>
    </source>
</evidence>
<comment type="caution">
    <text evidence="8">The sequence shown here is derived from an EMBL/GenBank/DDBJ whole genome shotgun (WGS) entry which is preliminary data.</text>
</comment>
<evidence type="ECO:0000256" key="2">
    <source>
        <dbReference type="ARBA" id="ARBA00022640"/>
    </source>
</evidence>
<proteinExistence type="predicted"/>
<comment type="subcellular location">
    <subcellularLocation>
        <location evidence="1">Plastid</location>
        <location evidence="1">Chloroplast thylakoid membrane</location>
    </subcellularLocation>
</comment>
<sequence>MESVQLEHENVTKLVLVTLRELEGRGFSNAEKDPMNSKELNEEPYECMANRKFRKGTGAGHERKDLLSKEISLIFLLFLSLRASRTGFEALRKPKVNRTGVATDTQFNSRMFLYAPTYYLDIPKDVRSNEATMKYLLMGGASSSILVHGSLGYIRGEIELQEIVNGLINTQMYNSQGISIALIFITVGIGFKLSPAPSRTPDVYEGVRKVIALVESTANSGLYSKAKVVDVDPGSRKEKEKKILKGKRCAKKPETNEEKTQVTDAWAEARARTLYVKAWLHAHEKERQGGVSTITVKALTFQMNGRSPTLGDPGLFLLTKQRKYKFQEESVSCVMKKSYHQKEEAFPWAGKVAASSLSFSRFRSRILSLGERCTEALLLTQGGLPPLRLMRTRFSRRERSNERGAFVVALSRAEI</sequence>
<organism evidence="8 9">
    <name type="scientific">Sesamum angolense</name>
    <dbReference type="NCBI Taxonomy" id="2727404"/>
    <lineage>
        <taxon>Eukaryota</taxon>
        <taxon>Viridiplantae</taxon>
        <taxon>Streptophyta</taxon>
        <taxon>Embryophyta</taxon>
        <taxon>Tracheophyta</taxon>
        <taxon>Spermatophyta</taxon>
        <taxon>Magnoliopsida</taxon>
        <taxon>eudicotyledons</taxon>
        <taxon>Gunneridae</taxon>
        <taxon>Pentapetalae</taxon>
        <taxon>asterids</taxon>
        <taxon>lamiids</taxon>
        <taxon>Lamiales</taxon>
        <taxon>Pedaliaceae</taxon>
        <taxon>Sesamum</taxon>
    </lineage>
</organism>
<gene>
    <name evidence="8" type="ORF">Sango_2966000</name>
</gene>
<dbReference type="PANTHER" id="PTHR45564">
    <property type="entry name" value="NAD(P)H-QUINONE OXIDOREDUCTASE SUBUNIT 2 B, CHLOROPLASTIC"/>
    <property type="match status" value="1"/>
</dbReference>
<dbReference type="EMBL" id="JACGWL010000876">
    <property type="protein sequence ID" value="KAK4381461.1"/>
    <property type="molecule type" value="Genomic_DNA"/>
</dbReference>
<accession>A0AAE1VXV2</accession>
<evidence type="ECO:0000256" key="1">
    <source>
        <dbReference type="ARBA" id="ARBA00004334"/>
    </source>
</evidence>
<dbReference type="Pfam" id="PF00361">
    <property type="entry name" value="Proton_antipo_M"/>
    <property type="match status" value="1"/>
</dbReference>
<keyword evidence="3" id="KW-1278">Translocase</keyword>
<evidence type="ECO:0000256" key="5">
    <source>
        <dbReference type="ARBA" id="ARBA00047726"/>
    </source>
</evidence>
<keyword evidence="2" id="KW-0934">Plastid</keyword>
<dbReference type="AlphaFoldDB" id="A0AAE1VXV2"/>
<evidence type="ECO:0000256" key="4">
    <source>
        <dbReference type="ARBA" id="ARBA00023027"/>
    </source>
</evidence>
<reference evidence="8" key="1">
    <citation type="submission" date="2020-06" db="EMBL/GenBank/DDBJ databases">
        <authorList>
            <person name="Li T."/>
            <person name="Hu X."/>
            <person name="Zhang T."/>
            <person name="Song X."/>
            <person name="Zhang H."/>
            <person name="Dai N."/>
            <person name="Sheng W."/>
            <person name="Hou X."/>
            <person name="Wei L."/>
        </authorList>
    </citation>
    <scope>NUCLEOTIDE SEQUENCE</scope>
    <source>
        <strain evidence="8">K16</strain>
        <tissue evidence="8">Leaf</tissue>
    </source>
</reference>
<feature type="domain" description="NADH:quinone oxidoreductase/Mrp antiporter transmembrane" evidence="7">
    <location>
        <begin position="124"/>
        <end position="206"/>
    </location>
</feature>
<evidence type="ECO:0000259" key="7">
    <source>
        <dbReference type="Pfam" id="PF00361"/>
    </source>
</evidence>
<keyword evidence="4" id="KW-0520">NAD</keyword>